<feature type="compositionally biased region" description="Acidic residues" evidence="1">
    <location>
        <begin position="351"/>
        <end position="362"/>
    </location>
</feature>
<dbReference type="EMBL" id="CAVNYO010000069">
    <property type="protein sequence ID" value="CAK5264743.1"/>
    <property type="molecule type" value="Genomic_DNA"/>
</dbReference>
<reference evidence="3" key="1">
    <citation type="submission" date="2023-11" db="EMBL/GenBank/DDBJ databases">
        <authorList>
            <person name="De Vega J J."/>
            <person name="De Vega J J."/>
        </authorList>
    </citation>
    <scope>NUCLEOTIDE SEQUENCE</scope>
</reference>
<comment type="caution">
    <text evidence="3">The sequence shown here is derived from an EMBL/GenBank/DDBJ whole genome shotgun (WGS) entry which is preliminary data.</text>
</comment>
<feature type="region of interest" description="Disordered" evidence="1">
    <location>
        <begin position="657"/>
        <end position="796"/>
    </location>
</feature>
<feature type="domain" description="Methyltransferase" evidence="2">
    <location>
        <begin position="239"/>
        <end position="334"/>
    </location>
</feature>
<feature type="compositionally biased region" description="Basic and acidic residues" evidence="1">
    <location>
        <begin position="68"/>
        <end position="95"/>
    </location>
</feature>
<name>A0AAD2JVT8_9AGAR</name>
<evidence type="ECO:0000256" key="1">
    <source>
        <dbReference type="SAM" id="MobiDB-lite"/>
    </source>
</evidence>
<dbReference type="PANTHER" id="PTHR43591">
    <property type="entry name" value="METHYLTRANSFERASE"/>
    <property type="match status" value="1"/>
</dbReference>
<accession>A0AAD2JVT8</accession>
<feature type="compositionally biased region" description="Low complexity" evidence="1">
    <location>
        <begin position="9"/>
        <end position="28"/>
    </location>
</feature>
<evidence type="ECO:0000313" key="4">
    <source>
        <dbReference type="Proteomes" id="UP001295794"/>
    </source>
</evidence>
<feature type="compositionally biased region" description="Polar residues" evidence="1">
    <location>
        <begin position="368"/>
        <end position="381"/>
    </location>
</feature>
<dbReference type="GO" id="GO:0008168">
    <property type="term" value="F:methyltransferase activity"/>
    <property type="evidence" value="ECO:0007669"/>
    <property type="project" value="TreeGrafter"/>
</dbReference>
<feature type="region of interest" description="Disordered" evidence="1">
    <location>
        <begin position="110"/>
        <end position="129"/>
    </location>
</feature>
<protein>
    <recommendedName>
        <fullName evidence="2">Methyltransferase domain-containing protein</fullName>
    </recommendedName>
</protein>
<dbReference type="Proteomes" id="UP001295794">
    <property type="component" value="Unassembled WGS sequence"/>
</dbReference>
<dbReference type="Pfam" id="PF13649">
    <property type="entry name" value="Methyltransf_25"/>
    <property type="match status" value="1"/>
</dbReference>
<dbReference type="AlphaFoldDB" id="A0AAD2JVT8"/>
<feature type="region of interest" description="Disordered" evidence="1">
    <location>
        <begin position="1"/>
        <end position="100"/>
    </location>
</feature>
<proteinExistence type="predicted"/>
<feature type="compositionally biased region" description="Low complexity" evidence="1">
    <location>
        <begin position="765"/>
        <end position="780"/>
    </location>
</feature>
<keyword evidence="4" id="KW-1185">Reference proteome</keyword>
<feature type="region of interest" description="Disordered" evidence="1">
    <location>
        <begin position="896"/>
        <end position="927"/>
    </location>
</feature>
<feature type="compositionally biased region" description="Acidic residues" evidence="1">
    <location>
        <begin position="666"/>
        <end position="675"/>
    </location>
</feature>
<dbReference type="InterPro" id="IPR029063">
    <property type="entry name" value="SAM-dependent_MTases_sf"/>
</dbReference>
<dbReference type="Gene3D" id="3.40.50.150">
    <property type="entry name" value="Vaccinia Virus protein VP39"/>
    <property type="match status" value="1"/>
</dbReference>
<feature type="compositionally biased region" description="Low complexity" evidence="1">
    <location>
        <begin position="405"/>
        <end position="419"/>
    </location>
</feature>
<sequence length="959" mass="104991">MAAMDLVRSLSLASSSPESSSLHAASKSPTPEPHYRLSRLNTPPLIPPVRSPSLISRSVSAGMPFAFKRTESKEKERARDIEKQSRSPEPEDRPSSRFGFTLRKKVSLASLRPGGHDETMLSRSVSATPSIPPISAPTVTPPSENKVAIVLTSSNEGEEDEDISDLEEEKTGKVPERFVKRNGFRTRHKMKVHPYDAPYMLAFDPVVLEAERYAHYLLRRLLPSGSPTFYLYSTPPSSVLDLGCGQGMWLNDAARLWRSTNFFGFDLVDVTIPAITDGSLPNVRFVRGDFNQFALPFSKDQFELVRVANLSHCIPHDRWEFVLREIYRVLVPDGRLEFLDDQAVYSFGEAPTEEEEEEEEEDVAARTLTPNANTPRPHQQVSEFFDSDEDDDNDDEDDGVIMTPSFDSGSDSASERSSFTDASTLIGDPSERGSVELKKGLAPGAISLEYEPVHRPFSGVDHLIISIPPSEKPSVVVNVVVDGQDSPSTPMGPLDASLAAAAAVPVPLTPTTDVSEAHETPFTRWTTRRTASRDLERVFQRMIASQHKMHTRPADLVGSLLSRIFAEGEGSGGRKGKVDQPETMHLKLAPIGAEERPGVVVRGLVSHAKPRMSTDSVRKVPKVSESAKVLDSPVPSGLSAKAAERLGIVGSGAPPIKRPRALSAEFSDDEDEFDEADRPAENRFPRPTLGRGSSTWVAPGEWDAPPVPIARSNATLLVDSPSTKTIGPSASTRTITGASSTKTIKQMTLRPSSASRAESTHKRGGSAASTHSTSSVASGSWNEADSGPPRYSSGRRQHPGLILWPSTFIPVPPLELEMHATRHMQTLLACKPALAEFVAAHVDPVTGQPVVSDQEFEDAIWDYEWFVYGIMCCLCSDSHDSFRRPRYNWPELPEARLEEETEEDTFPLSTARSSHHATAGAPPKMETPVEKITGRAPFEQFELTHVRTIRVLGAVKGGV</sequence>
<feature type="compositionally biased region" description="Acidic residues" evidence="1">
    <location>
        <begin position="385"/>
        <end position="399"/>
    </location>
</feature>
<dbReference type="PANTHER" id="PTHR43591:SF24">
    <property type="entry name" value="2-METHOXY-6-POLYPRENYL-1,4-BENZOQUINOL METHYLASE, MITOCHONDRIAL"/>
    <property type="match status" value="1"/>
</dbReference>
<evidence type="ECO:0000259" key="2">
    <source>
        <dbReference type="Pfam" id="PF13649"/>
    </source>
</evidence>
<dbReference type="InterPro" id="IPR041698">
    <property type="entry name" value="Methyltransf_25"/>
</dbReference>
<dbReference type="SUPFAM" id="SSF53335">
    <property type="entry name" value="S-adenosyl-L-methionine-dependent methyltransferases"/>
    <property type="match status" value="1"/>
</dbReference>
<evidence type="ECO:0000313" key="3">
    <source>
        <dbReference type="EMBL" id="CAK5264743.1"/>
    </source>
</evidence>
<gene>
    <name evidence="3" type="ORF">MYCIT1_LOCUS5176</name>
</gene>
<organism evidence="3 4">
    <name type="scientific">Mycena citricolor</name>
    <dbReference type="NCBI Taxonomy" id="2018698"/>
    <lineage>
        <taxon>Eukaryota</taxon>
        <taxon>Fungi</taxon>
        <taxon>Dikarya</taxon>
        <taxon>Basidiomycota</taxon>
        <taxon>Agaricomycotina</taxon>
        <taxon>Agaricomycetes</taxon>
        <taxon>Agaricomycetidae</taxon>
        <taxon>Agaricales</taxon>
        <taxon>Marasmiineae</taxon>
        <taxon>Mycenaceae</taxon>
        <taxon>Mycena</taxon>
    </lineage>
</organism>
<feature type="compositionally biased region" description="Polar residues" evidence="1">
    <location>
        <begin position="712"/>
        <end position="757"/>
    </location>
</feature>
<dbReference type="CDD" id="cd02440">
    <property type="entry name" value="AdoMet_MTases"/>
    <property type="match status" value="1"/>
</dbReference>
<feature type="region of interest" description="Disordered" evidence="1">
    <location>
        <begin position="349"/>
        <end position="435"/>
    </location>
</feature>